<evidence type="ECO:0000313" key="3">
    <source>
        <dbReference type="Proteomes" id="UP000053447"/>
    </source>
</evidence>
<feature type="chain" id="PRO_5006933810" evidence="1">
    <location>
        <begin position="17"/>
        <end position="136"/>
    </location>
</feature>
<dbReference type="OrthoDB" id="3886018at2759"/>
<protein>
    <submittedName>
        <fullName evidence="2">Uncharacterized protein</fullName>
    </submittedName>
</protein>
<name>A0A0W4ZGP8_PNEJ7</name>
<dbReference type="InterPro" id="IPR029167">
    <property type="entry name" value="Mug117"/>
</dbReference>
<dbReference type="Proteomes" id="UP000053447">
    <property type="component" value="Unassembled WGS sequence"/>
</dbReference>
<evidence type="ECO:0000256" key="1">
    <source>
        <dbReference type="SAM" id="SignalP"/>
    </source>
</evidence>
<accession>A0A0W4ZGP8</accession>
<evidence type="ECO:0000313" key="2">
    <source>
        <dbReference type="EMBL" id="KTW27539.1"/>
    </source>
</evidence>
<keyword evidence="1" id="KW-0732">Signal</keyword>
<dbReference type="EMBL" id="LFWA01000014">
    <property type="protein sequence ID" value="KTW27539.1"/>
    <property type="molecule type" value="Genomic_DNA"/>
</dbReference>
<dbReference type="Pfam" id="PF15474">
    <property type="entry name" value="MU117"/>
    <property type="match status" value="1"/>
</dbReference>
<dbReference type="eggNOG" id="ENOG502S1Y6">
    <property type="taxonomic scope" value="Eukaryota"/>
</dbReference>
<comment type="caution">
    <text evidence="2">The sequence shown here is derived from an EMBL/GenBank/DDBJ whole genome shotgun (WGS) entry which is preliminary data.</text>
</comment>
<feature type="signal peptide" evidence="1">
    <location>
        <begin position="1"/>
        <end position="16"/>
    </location>
</feature>
<dbReference type="RefSeq" id="XP_018228509.1">
    <property type="nucleotide sequence ID" value="XM_018375301.1"/>
</dbReference>
<dbReference type="VEuPathDB" id="FungiDB:T551_03038"/>
<dbReference type="AlphaFoldDB" id="A0A0W4ZGP8"/>
<dbReference type="GeneID" id="28941556"/>
<keyword evidence="3" id="KW-1185">Reference proteome</keyword>
<reference evidence="3" key="1">
    <citation type="journal article" date="2016" name="Nat. Commun.">
        <title>Genome analysis of three Pneumocystis species reveals adaptation mechanisms to life exclusively in mammalian hosts.</title>
        <authorList>
            <person name="Ma L."/>
            <person name="Chen Z."/>
            <person name="Huang D.W."/>
            <person name="Kutty G."/>
            <person name="Ishihara M."/>
            <person name="Wang H."/>
            <person name="Abouelleil A."/>
            <person name="Bishop L."/>
            <person name="Davey E."/>
            <person name="Deng R."/>
            <person name="Deng X."/>
            <person name="Fan L."/>
            <person name="Fantoni G."/>
            <person name="Fitzgerald M."/>
            <person name="Gogineni E."/>
            <person name="Goldberg J.M."/>
            <person name="Handley G."/>
            <person name="Hu X."/>
            <person name="Huber C."/>
            <person name="Jiao X."/>
            <person name="Jones K."/>
            <person name="Levin J.Z."/>
            <person name="Liu Y."/>
            <person name="Macdonald P."/>
            <person name="Melnikov A."/>
            <person name="Raley C."/>
            <person name="Sassi M."/>
            <person name="Sherman B.T."/>
            <person name="Song X."/>
            <person name="Sykes S."/>
            <person name="Tran B."/>
            <person name="Walsh L."/>
            <person name="Xia Y."/>
            <person name="Yang J."/>
            <person name="Young S."/>
            <person name="Zeng Q."/>
            <person name="Zheng X."/>
            <person name="Stephens R."/>
            <person name="Nusbaum C."/>
            <person name="Birren B.W."/>
            <person name="Azadi P."/>
            <person name="Lempicki R.A."/>
            <person name="Cuomo C.A."/>
            <person name="Kovacs J.A."/>
        </authorList>
    </citation>
    <scope>NUCLEOTIDE SEQUENCE [LARGE SCALE GENOMIC DNA]</scope>
    <source>
        <strain evidence="3">RU7</strain>
    </source>
</reference>
<proteinExistence type="predicted"/>
<organism evidence="2 3">
    <name type="scientific">Pneumocystis jirovecii (strain RU7)</name>
    <name type="common">Human pneumocystis pneumonia agent</name>
    <dbReference type="NCBI Taxonomy" id="1408657"/>
    <lineage>
        <taxon>Eukaryota</taxon>
        <taxon>Fungi</taxon>
        <taxon>Dikarya</taxon>
        <taxon>Ascomycota</taxon>
        <taxon>Taphrinomycotina</taxon>
        <taxon>Pneumocystomycetes</taxon>
        <taxon>Pneumocystaceae</taxon>
        <taxon>Pneumocystis</taxon>
    </lineage>
</organism>
<gene>
    <name evidence="2" type="ORF">T551_03038</name>
</gene>
<sequence length="136" mass="15211">MKWIFIAIYILPTCLGFFKQNEEAKSNCYGSIMCGLSMLGNCWQAIEKYEDSKQYSGYTSRTESGFGYGSGCTIIFTCEDKPYVTITGKEIKDRAGGIVKKCGEDPGIPCGSEYINRVEDKCRVTVNYCAECYDRG</sequence>